<gene>
    <name evidence="2" type="ORF">QE109_15350</name>
</gene>
<dbReference type="InterPro" id="IPR018966">
    <property type="entry name" value="VTC_domain"/>
</dbReference>
<evidence type="ECO:0000313" key="3">
    <source>
        <dbReference type="Proteomes" id="UP001158045"/>
    </source>
</evidence>
<dbReference type="Pfam" id="PF09359">
    <property type="entry name" value="VTC"/>
    <property type="match status" value="1"/>
</dbReference>
<comment type="caution">
    <text evidence="2">The sequence shown here is derived from an EMBL/GenBank/DDBJ whole genome shotgun (WGS) entry which is preliminary data.</text>
</comment>
<name>A0ABT6NGI2_9FIRM</name>
<proteinExistence type="predicted"/>
<dbReference type="CDD" id="cd07750">
    <property type="entry name" value="PolyPPase_VTC_like"/>
    <property type="match status" value="1"/>
</dbReference>
<keyword evidence="3" id="KW-1185">Reference proteome</keyword>
<dbReference type="Gene3D" id="3.20.100.30">
    <property type="entry name" value="VTC, catalytic tunnel domain"/>
    <property type="match status" value="1"/>
</dbReference>
<accession>A0ABT6NGI2</accession>
<reference evidence="2 3" key="1">
    <citation type="submission" date="2023-04" db="EMBL/GenBank/DDBJ databases">
        <title>Fusibacter bizertensis strain WBS, isolated from littoral bottom sediments of the Arctic seas - biochemical and genomic analysis.</title>
        <authorList>
            <person name="Brioukhanov A.L."/>
        </authorList>
    </citation>
    <scope>NUCLEOTIDE SEQUENCE [LARGE SCALE GENOMIC DNA]</scope>
    <source>
        <strain evidence="2 3">WBS</strain>
    </source>
</reference>
<feature type="domain" description="VTC" evidence="1">
    <location>
        <begin position="7"/>
        <end position="225"/>
    </location>
</feature>
<evidence type="ECO:0000259" key="1">
    <source>
        <dbReference type="Pfam" id="PF09359"/>
    </source>
</evidence>
<dbReference type="Proteomes" id="UP001158045">
    <property type="component" value="Unassembled WGS sequence"/>
</dbReference>
<organism evidence="2 3">
    <name type="scientific">Fusibacter bizertensis</name>
    <dbReference type="NCBI Taxonomy" id="1488331"/>
    <lineage>
        <taxon>Bacteria</taxon>
        <taxon>Bacillati</taxon>
        <taxon>Bacillota</taxon>
        <taxon>Clostridia</taxon>
        <taxon>Eubacteriales</taxon>
        <taxon>Eubacteriales Family XII. Incertae Sedis</taxon>
        <taxon>Fusibacter</taxon>
    </lineage>
</organism>
<dbReference type="InterPro" id="IPR042267">
    <property type="entry name" value="VTC_sf"/>
</dbReference>
<dbReference type="RefSeq" id="WP_281095431.1">
    <property type="nucleotide sequence ID" value="NZ_JARYZI010000013.1"/>
</dbReference>
<protein>
    <submittedName>
        <fullName evidence="2">Polyphosphate polymerase domain-containing protein</fullName>
    </submittedName>
</protein>
<sequence>MSIEVFNRYEKKFLLDQQTYEAVSAVLQEQMTLDAYNQANGFYTISNLYCDTVDDALIKKSLSKPIYKEKLRLRAYGIPELESKVFLEIKKKYQGLVNKRRTTLELTEAYQFINDKVIPEKKPYQNRQVINEIHFMLHQYKLKPMVYIAYDRKALFADDLRITFDTNIRTRRYDLGLERGDYGRPLLAKGQWLMEVKAEKTLPMWLVRVLSEYKLYATSFSKYGKEFLTKDEDYKYQIEEKKKVKGEKVTCLSPYLVQQQQAAR</sequence>
<evidence type="ECO:0000313" key="2">
    <source>
        <dbReference type="EMBL" id="MDH8679534.1"/>
    </source>
</evidence>
<dbReference type="EMBL" id="JARYZI010000013">
    <property type="protein sequence ID" value="MDH8679534.1"/>
    <property type="molecule type" value="Genomic_DNA"/>
</dbReference>